<comment type="similarity">
    <text evidence="1">Belongs to the LOB domain-containing protein family.</text>
</comment>
<dbReference type="PROSITE" id="PS50891">
    <property type="entry name" value="LOB"/>
    <property type="match status" value="1"/>
</dbReference>
<accession>A0AAQ3SCJ0</accession>
<evidence type="ECO:0000256" key="2">
    <source>
        <dbReference type="SAM" id="MobiDB-lite"/>
    </source>
</evidence>
<name>A0AAQ3SCJ0_VIGMU</name>
<sequence length="229" mass="25257">MQKPMSVPQVLSASVASIDLTLNSKNTKKKLWKSSSSCSSLHFTPHSVVEEVQDMTPCGACKYQRRRCGSECVMRSHFPAENIQRFAYVHHVFGGGNVSNILKSTSPDLRKWVARALAYQAEARVRDPVHGCVGLIWEQQETLGILKEKLEKAKRELAQYVGPDVVLQMIGQCSSDPHAKTVNLMAPLSAPVDDFDLSSWDPFPAWESSSSRRLPPPANAKGKTIAPPS</sequence>
<protein>
    <recommendedName>
        <fullName evidence="3">LOB domain-containing protein</fullName>
    </recommendedName>
</protein>
<dbReference type="EMBL" id="CP144700">
    <property type="protein sequence ID" value="WVZ23881.1"/>
    <property type="molecule type" value="Genomic_DNA"/>
</dbReference>
<evidence type="ECO:0000313" key="5">
    <source>
        <dbReference type="Proteomes" id="UP001374535"/>
    </source>
</evidence>
<dbReference type="Pfam" id="PF03195">
    <property type="entry name" value="LOB"/>
    <property type="match status" value="1"/>
</dbReference>
<dbReference type="AlphaFoldDB" id="A0AAQ3SCJ0"/>
<evidence type="ECO:0000259" key="3">
    <source>
        <dbReference type="PROSITE" id="PS50891"/>
    </source>
</evidence>
<organism evidence="4 5">
    <name type="scientific">Vigna mungo</name>
    <name type="common">Black gram</name>
    <name type="synonym">Phaseolus mungo</name>
    <dbReference type="NCBI Taxonomy" id="3915"/>
    <lineage>
        <taxon>Eukaryota</taxon>
        <taxon>Viridiplantae</taxon>
        <taxon>Streptophyta</taxon>
        <taxon>Embryophyta</taxon>
        <taxon>Tracheophyta</taxon>
        <taxon>Spermatophyta</taxon>
        <taxon>Magnoliopsida</taxon>
        <taxon>eudicotyledons</taxon>
        <taxon>Gunneridae</taxon>
        <taxon>Pentapetalae</taxon>
        <taxon>rosids</taxon>
        <taxon>fabids</taxon>
        <taxon>Fabales</taxon>
        <taxon>Fabaceae</taxon>
        <taxon>Papilionoideae</taxon>
        <taxon>50 kb inversion clade</taxon>
        <taxon>NPAAA clade</taxon>
        <taxon>indigoferoid/millettioid clade</taxon>
        <taxon>Phaseoleae</taxon>
        <taxon>Vigna</taxon>
    </lineage>
</organism>
<gene>
    <name evidence="4" type="ORF">V8G54_002425</name>
</gene>
<keyword evidence="5" id="KW-1185">Reference proteome</keyword>
<dbReference type="Proteomes" id="UP001374535">
    <property type="component" value="Chromosome 1"/>
</dbReference>
<dbReference type="PANTHER" id="PTHR31301">
    <property type="entry name" value="LOB DOMAIN-CONTAINING PROTEIN 4-RELATED"/>
    <property type="match status" value="1"/>
</dbReference>
<feature type="region of interest" description="Disordered" evidence="2">
    <location>
        <begin position="206"/>
        <end position="229"/>
    </location>
</feature>
<evidence type="ECO:0000256" key="1">
    <source>
        <dbReference type="ARBA" id="ARBA00005474"/>
    </source>
</evidence>
<dbReference type="PANTHER" id="PTHR31301:SF68">
    <property type="entry name" value="LOB DOMAIN-CONTAINING PROTEIN 32-RELATED"/>
    <property type="match status" value="1"/>
</dbReference>
<proteinExistence type="inferred from homology"/>
<dbReference type="InterPro" id="IPR004883">
    <property type="entry name" value="LOB"/>
</dbReference>
<reference evidence="4 5" key="1">
    <citation type="journal article" date="2023" name="Life. Sci Alliance">
        <title>Evolutionary insights into 3D genome organization and epigenetic landscape of Vigna mungo.</title>
        <authorList>
            <person name="Junaid A."/>
            <person name="Singh B."/>
            <person name="Bhatia S."/>
        </authorList>
    </citation>
    <scope>NUCLEOTIDE SEQUENCE [LARGE SCALE GENOMIC DNA]</scope>
    <source>
        <strain evidence="4">Urdbean</strain>
    </source>
</reference>
<feature type="domain" description="LOB" evidence="3">
    <location>
        <begin position="56"/>
        <end position="157"/>
    </location>
</feature>
<evidence type="ECO:0000313" key="4">
    <source>
        <dbReference type="EMBL" id="WVZ23881.1"/>
    </source>
</evidence>